<feature type="domain" description="TonB C-terminal" evidence="13">
    <location>
        <begin position="17"/>
        <end position="112"/>
    </location>
</feature>
<evidence type="ECO:0000256" key="12">
    <source>
        <dbReference type="SAM" id="SignalP"/>
    </source>
</evidence>
<feature type="compositionally biased region" description="Polar residues" evidence="11">
    <location>
        <begin position="140"/>
        <end position="155"/>
    </location>
</feature>
<dbReference type="PANTHER" id="PTHR30069">
    <property type="entry name" value="TONB-DEPENDENT OUTER MEMBRANE RECEPTOR"/>
    <property type="match status" value="1"/>
</dbReference>
<comment type="subcellular location">
    <subcellularLocation>
        <location evidence="2">Cell outer membrane</location>
        <topology evidence="2">Multi-pass membrane protein</topology>
    </subcellularLocation>
    <subcellularLocation>
        <location evidence="1">Membrane</location>
        <topology evidence="1">Single-pass membrane protein</topology>
    </subcellularLocation>
</comment>
<evidence type="ECO:0000256" key="9">
    <source>
        <dbReference type="ARBA" id="ARBA00023237"/>
    </source>
</evidence>
<dbReference type="InterPro" id="IPR037066">
    <property type="entry name" value="Plug_dom_sf"/>
</dbReference>
<evidence type="ECO:0000259" key="13">
    <source>
        <dbReference type="PROSITE" id="PS52015"/>
    </source>
</evidence>
<evidence type="ECO:0000256" key="11">
    <source>
        <dbReference type="SAM" id="MobiDB-lite"/>
    </source>
</evidence>
<name>A0ABY9WPH0_9BACT</name>
<dbReference type="PANTHER" id="PTHR30069:SF49">
    <property type="entry name" value="OUTER MEMBRANE PROTEIN C"/>
    <property type="match status" value="1"/>
</dbReference>
<evidence type="ECO:0000256" key="6">
    <source>
        <dbReference type="ARBA" id="ARBA00022989"/>
    </source>
</evidence>
<dbReference type="Pfam" id="PF03544">
    <property type="entry name" value="TonB_C"/>
    <property type="match status" value="1"/>
</dbReference>
<feature type="signal peptide" evidence="12">
    <location>
        <begin position="1"/>
        <end position="15"/>
    </location>
</feature>
<dbReference type="NCBIfam" id="TIGR01352">
    <property type="entry name" value="tonB_Cterm"/>
    <property type="match status" value="1"/>
</dbReference>
<protein>
    <submittedName>
        <fullName evidence="14">TonB family protein</fullName>
    </submittedName>
</protein>
<organism evidence="14 15">
    <name type="scientific">Archangium minus</name>
    <dbReference type="NCBI Taxonomy" id="83450"/>
    <lineage>
        <taxon>Bacteria</taxon>
        <taxon>Pseudomonadati</taxon>
        <taxon>Myxococcota</taxon>
        <taxon>Myxococcia</taxon>
        <taxon>Myxococcales</taxon>
        <taxon>Cystobacterineae</taxon>
        <taxon>Archangiaceae</taxon>
        <taxon>Archangium</taxon>
    </lineage>
</organism>
<keyword evidence="15" id="KW-1185">Reference proteome</keyword>
<evidence type="ECO:0000256" key="10">
    <source>
        <dbReference type="RuleBase" id="RU003357"/>
    </source>
</evidence>
<dbReference type="Pfam" id="PF07715">
    <property type="entry name" value="Plug"/>
    <property type="match status" value="1"/>
</dbReference>
<dbReference type="Pfam" id="PF00593">
    <property type="entry name" value="TonB_dep_Rec_b-barrel"/>
    <property type="match status" value="1"/>
</dbReference>
<evidence type="ECO:0000256" key="7">
    <source>
        <dbReference type="ARBA" id="ARBA00023077"/>
    </source>
</evidence>
<evidence type="ECO:0000313" key="14">
    <source>
        <dbReference type="EMBL" id="WNG45498.1"/>
    </source>
</evidence>
<evidence type="ECO:0000256" key="3">
    <source>
        <dbReference type="ARBA" id="ARBA00022448"/>
    </source>
</evidence>
<keyword evidence="8 10" id="KW-0472">Membrane</keyword>
<comment type="similarity">
    <text evidence="10">Belongs to the TonB-dependent receptor family.</text>
</comment>
<keyword evidence="4" id="KW-1134">Transmembrane beta strand</keyword>
<keyword evidence="12" id="KW-0732">Signal</keyword>
<evidence type="ECO:0000256" key="2">
    <source>
        <dbReference type="ARBA" id="ARBA00004571"/>
    </source>
</evidence>
<dbReference type="SUPFAM" id="SSF56935">
    <property type="entry name" value="Porins"/>
    <property type="match status" value="1"/>
</dbReference>
<dbReference type="Gene3D" id="2.40.170.20">
    <property type="entry name" value="TonB-dependent receptor, beta-barrel domain"/>
    <property type="match status" value="1"/>
</dbReference>
<evidence type="ECO:0000256" key="4">
    <source>
        <dbReference type="ARBA" id="ARBA00022452"/>
    </source>
</evidence>
<dbReference type="InterPro" id="IPR006260">
    <property type="entry name" value="TonB/TolA_C"/>
</dbReference>
<feature type="chain" id="PRO_5047352655" evidence="12">
    <location>
        <begin position="16"/>
        <end position="862"/>
    </location>
</feature>
<dbReference type="InterPro" id="IPR037682">
    <property type="entry name" value="TonB_C"/>
</dbReference>
<accession>A0ABY9WPH0</accession>
<evidence type="ECO:0000313" key="15">
    <source>
        <dbReference type="Proteomes" id="UP001611383"/>
    </source>
</evidence>
<keyword evidence="9" id="KW-0998">Cell outer membrane</keyword>
<dbReference type="InterPro" id="IPR012910">
    <property type="entry name" value="Plug_dom"/>
</dbReference>
<feature type="region of interest" description="Disordered" evidence="11">
    <location>
        <begin position="115"/>
        <end position="178"/>
    </location>
</feature>
<evidence type="ECO:0000256" key="5">
    <source>
        <dbReference type="ARBA" id="ARBA00022692"/>
    </source>
</evidence>
<keyword evidence="5" id="KW-0812">Transmembrane</keyword>
<dbReference type="InterPro" id="IPR039426">
    <property type="entry name" value="TonB-dep_rcpt-like"/>
</dbReference>
<dbReference type="PROSITE" id="PS52015">
    <property type="entry name" value="TONB_CTD"/>
    <property type="match status" value="1"/>
</dbReference>
<evidence type="ECO:0000256" key="8">
    <source>
        <dbReference type="ARBA" id="ARBA00023136"/>
    </source>
</evidence>
<evidence type="ECO:0000256" key="1">
    <source>
        <dbReference type="ARBA" id="ARBA00004167"/>
    </source>
</evidence>
<sequence length="862" mass="93142">MWISCLVLCLLGASADVPVSPPVPLEAAPPVMPADAPALSAPATVLLRLTIDEAGEVSRVDVRESAGAPFDRAAMAAALRWRFQPARRGEVPLEVQVDVPVSFVPPALPDGAGLVSSEAAASSEVDPHPGPLPEGEGASTGMNTGADTLTPTLSQGEREEGGEGPSFSTTVRGQAYAPPPSAVGDFQISVGQLADVPRNSASDLMLLAPGVMLANHGGEGHADTIFIRGFDAGEGKDVEFRLNGVPLNEVSHAHGHGYADTYFIIPELVHSLRITEGPYDPSQGDFGVAGTVEYQLGLERRGLTASASYGSFASRRLSLVWGPPESNEATFVGLLLRQGHGFGPNRAYANAGAMAQVEFRVGDETRLRLFGTSYASRFSSAGVVRETDVVDGRMPCASDADSQFFCLYDPNQGGAGQRHILSAELQSRLRRGGRFVQQGFVVMRQMRIRDNFTGFLNDVPPVGEDPRGDNTEQYYRGTTVGLRGRYTPGYTLLGQPQPLELGYVARFDDVLTRARRLRANGGAPYSTLFDNQVRTTNLGAYASLRLAPLSWLTLRGGLRLDTFLFGVEDQNRPSSDRQGERIPEESIEAYGFFTSPRITAEVRLTPQLTWLTSAGLGARSSDAAALSDAELAPYARVTAAETGLGWRLSGEGRPYELEVRGAFFGTRVSQDLVFDETAGRNQPVGPSQRLGAFATARYTLQERLDVQASVAWARATLPTPGASPWKMWEGTVMPYIPQLLGRLDASLRGDVTLAGLPLGWNLALGHSAIGPKPLPLDRYSEPIFLFDVAARARWKWMEFGVTVENLLDARWREAEFNYVSNFRGPDAPASLMATRHFSAGAPRTFRGTFTVYLDFQEEEQQP</sequence>
<keyword evidence="6" id="KW-1133">Transmembrane helix</keyword>
<keyword evidence="7 10" id="KW-0798">TonB box</keyword>
<dbReference type="RefSeq" id="WP_395820440.1">
    <property type="nucleotide sequence ID" value="NZ_CP043494.1"/>
</dbReference>
<dbReference type="Gene3D" id="2.170.130.10">
    <property type="entry name" value="TonB-dependent receptor, plug domain"/>
    <property type="match status" value="1"/>
</dbReference>
<keyword evidence="3" id="KW-0813">Transport</keyword>
<dbReference type="EMBL" id="CP043494">
    <property type="protein sequence ID" value="WNG45498.1"/>
    <property type="molecule type" value="Genomic_DNA"/>
</dbReference>
<dbReference type="Gene3D" id="3.30.1150.10">
    <property type="match status" value="1"/>
</dbReference>
<dbReference type="Proteomes" id="UP001611383">
    <property type="component" value="Chromosome"/>
</dbReference>
<proteinExistence type="inferred from homology"/>
<dbReference type="InterPro" id="IPR036942">
    <property type="entry name" value="Beta-barrel_TonB_sf"/>
</dbReference>
<dbReference type="SUPFAM" id="SSF74653">
    <property type="entry name" value="TolA/TonB C-terminal domain"/>
    <property type="match status" value="1"/>
</dbReference>
<reference evidence="14 15" key="1">
    <citation type="submission" date="2019-08" db="EMBL/GenBank/DDBJ databases">
        <title>Archangium and Cystobacter genomes.</title>
        <authorList>
            <person name="Chen I.-C.K."/>
            <person name="Wielgoss S."/>
        </authorList>
    </citation>
    <scope>NUCLEOTIDE SEQUENCE [LARGE SCALE GENOMIC DNA]</scope>
    <source>
        <strain evidence="14 15">Cbm 6</strain>
    </source>
</reference>
<gene>
    <name evidence="14" type="ORF">F0U60_16375</name>
</gene>
<dbReference type="InterPro" id="IPR000531">
    <property type="entry name" value="Beta-barrel_TonB"/>
</dbReference>